<feature type="compositionally biased region" description="Polar residues" evidence="1">
    <location>
        <begin position="148"/>
        <end position="188"/>
    </location>
</feature>
<accession>A0AAV4A7K5</accession>
<feature type="compositionally biased region" description="Polar residues" evidence="1">
    <location>
        <begin position="34"/>
        <end position="44"/>
    </location>
</feature>
<dbReference type="Proteomes" id="UP000735302">
    <property type="component" value="Unassembled WGS sequence"/>
</dbReference>
<evidence type="ECO:0000256" key="1">
    <source>
        <dbReference type="SAM" id="MobiDB-lite"/>
    </source>
</evidence>
<reference evidence="2 3" key="1">
    <citation type="journal article" date="2021" name="Elife">
        <title>Chloroplast acquisition without the gene transfer in kleptoplastic sea slugs, Plakobranchus ocellatus.</title>
        <authorList>
            <person name="Maeda T."/>
            <person name="Takahashi S."/>
            <person name="Yoshida T."/>
            <person name="Shimamura S."/>
            <person name="Takaki Y."/>
            <person name="Nagai Y."/>
            <person name="Toyoda A."/>
            <person name="Suzuki Y."/>
            <person name="Arimoto A."/>
            <person name="Ishii H."/>
            <person name="Satoh N."/>
            <person name="Nishiyama T."/>
            <person name="Hasebe M."/>
            <person name="Maruyama T."/>
            <person name="Minagawa J."/>
            <person name="Obokata J."/>
            <person name="Shigenobu S."/>
        </authorList>
    </citation>
    <scope>NUCLEOTIDE SEQUENCE [LARGE SCALE GENOMIC DNA]</scope>
</reference>
<name>A0AAV4A7K5_9GAST</name>
<organism evidence="2 3">
    <name type="scientific">Plakobranchus ocellatus</name>
    <dbReference type="NCBI Taxonomy" id="259542"/>
    <lineage>
        <taxon>Eukaryota</taxon>
        <taxon>Metazoa</taxon>
        <taxon>Spiralia</taxon>
        <taxon>Lophotrochozoa</taxon>
        <taxon>Mollusca</taxon>
        <taxon>Gastropoda</taxon>
        <taxon>Heterobranchia</taxon>
        <taxon>Euthyneura</taxon>
        <taxon>Panpulmonata</taxon>
        <taxon>Sacoglossa</taxon>
        <taxon>Placobranchoidea</taxon>
        <taxon>Plakobranchidae</taxon>
        <taxon>Plakobranchus</taxon>
    </lineage>
</organism>
<feature type="compositionally biased region" description="Basic and acidic residues" evidence="1">
    <location>
        <begin position="23"/>
        <end position="33"/>
    </location>
</feature>
<proteinExistence type="predicted"/>
<feature type="compositionally biased region" description="Low complexity" evidence="1">
    <location>
        <begin position="235"/>
        <end position="254"/>
    </location>
</feature>
<dbReference type="EMBL" id="BLXT01003598">
    <property type="protein sequence ID" value="GFO02499.1"/>
    <property type="molecule type" value="Genomic_DNA"/>
</dbReference>
<sequence>MLDEINQKRQQLEQECKMLKELLRPWPRQKNEASKTQCGNSSKQDSNEDSGTKEDNLSAEEQQAVLQVEKLLQKAQITRQTKSKLKNKIDISEQYALEDVNSNHIKHTVERPAENLEQHCDTPLLKHDGEITHDQNIKVKSRNGALERNSSSLNSTKGNLKTGARQTSNKSDKVASNITKGVSKSSHPQRPLHQSHRPHPLASGKNRYVPVHMSAPFKTEENLKMPARKTNHTYSVPKAASSKSRPSSGLSSRSYKTLPAIKNGNDVQSNETNSLKKADHACDNLSGRLPSQEDILGTGSLNGDTDFVNNYQLLTENLSPEGPTPSAVFASAQEKDSTRSHCEFAETEVKPEEEHFTLKKNGSSMKIPGKLAKLVSMNNSLREQCLASQLLKKVSPDDSGQRFIDSLQAEWKISEELWTRVRALTCFRAHKILLDMICALNLAELSDESSYQEVYRAKRTLEFVLSMFASLQEESEYLSQVQFRRIKCVPTQTLTEHDHVLKDIPLPKYQKGFKDKDIAEYLKGCKKWTQLKFTENYLCIQQRLLELVHEEWWENCSQDAWDPSVLQALYSLLSSGGQFLPAFVADVN</sequence>
<protein>
    <submittedName>
        <fullName evidence="2">Uncharacterized protein</fullName>
    </submittedName>
</protein>
<gene>
    <name evidence="2" type="ORF">PoB_002900400</name>
</gene>
<feature type="region of interest" description="Disordered" evidence="1">
    <location>
        <begin position="23"/>
        <end position="61"/>
    </location>
</feature>
<evidence type="ECO:0000313" key="3">
    <source>
        <dbReference type="Proteomes" id="UP000735302"/>
    </source>
</evidence>
<keyword evidence="3" id="KW-1185">Reference proteome</keyword>
<dbReference type="AlphaFoldDB" id="A0AAV4A7K5"/>
<feature type="region of interest" description="Disordered" evidence="1">
    <location>
        <begin position="131"/>
        <end position="271"/>
    </location>
</feature>
<comment type="caution">
    <text evidence="2">The sequence shown here is derived from an EMBL/GenBank/DDBJ whole genome shotgun (WGS) entry which is preliminary data.</text>
</comment>
<evidence type="ECO:0000313" key="2">
    <source>
        <dbReference type="EMBL" id="GFO02499.1"/>
    </source>
</evidence>